<feature type="transmembrane region" description="Helical" evidence="7">
    <location>
        <begin position="343"/>
        <end position="364"/>
    </location>
</feature>
<dbReference type="STRING" id="3916.A0A3Q0FE28"/>
<keyword evidence="3 7" id="KW-0812">Transmembrane</keyword>
<evidence type="ECO:0000256" key="1">
    <source>
        <dbReference type="ARBA" id="ARBA00004141"/>
    </source>
</evidence>
<dbReference type="Pfam" id="PF23188">
    <property type="entry name" value="THU_Piezo1"/>
    <property type="match status" value="1"/>
</dbReference>
<feature type="transmembrane region" description="Helical" evidence="7">
    <location>
        <begin position="1213"/>
        <end position="1231"/>
    </location>
</feature>
<feature type="transmembrane region" description="Helical" evidence="7">
    <location>
        <begin position="174"/>
        <end position="192"/>
    </location>
</feature>
<feature type="transmembrane region" description="Helical" evidence="7">
    <location>
        <begin position="419"/>
        <end position="440"/>
    </location>
</feature>
<evidence type="ECO:0000256" key="4">
    <source>
        <dbReference type="ARBA" id="ARBA00022989"/>
    </source>
</evidence>
<feature type="transmembrane region" description="Helical" evidence="7">
    <location>
        <begin position="1266"/>
        <end position="1283"/>
    </location>
</feature>
<accession>A0A3Q0FE28</accession>
<evidence type="ECO:0000313" key="13">
    <source>
        <dbReference type="RefSeq" id="XP_022642325.1"/>
    </source>
</evidence>
<gene>
    <name evidence="13" type="primary">LOC106776130</name>
</gene>
<dbReference type="GO" id="GO:0050982">
    <property type="term" value="P:detection of mechanical stimulus"/>
    <property type="evidence" value="ECO:0007669"/>
    <property type="project" value="TreeGrafter"/>
</dbReference>
<feature type="transmembrane region" description="Helical" evidence="7">
    <location>
        <begin position="1924"/>
        <end position="1943"/>
    </location>
</feature>
<keyword evidence="5 7" id="KW-0472">Membrane</keyword>
<feature type="domain" description="Piezo transmembrane helical unit" evidence="9">
    <location>
        <begin position="1611"/>
        <end position="1711"/>
    </location>
</feature>
<evidence type="ECO:0000256" key="3">
    <source>
        <dbReference type="ARBA" id="ARBA00022692"/>
    </source>
</evidence>
<feature type="transmembrane region" description="Helical" evidence="7">
    <location>
        <begin position="2138"/>
        <end position="2159"/>
    </location>
</feature>
<dbReference type="GO" id="GO:0042391">
    <property type="term" value="P:regulation of membrane potential"/>
    <property type="evidence" value="ECO:0007669"/>
    <property type="project" value="TreeGrafter"/>
</dbReference>
<evidence type="ECO:0000256" key="6">
    <source>
        <dbReference type="SAM" id="MobiDB-lite"/>
    </source>
</evidence>
<dbReference type="Pfam" id="PF24874">
    <property type="entry name" value="Piezo_THU9_anchor"/>
    <property type="match status" value="1"/>
</dbReference>
<feature type="transmembrane region" description="Helical" evidence="7">
    <location>
        <begin position="250"/>
        <end position="269"/>
    </location>
</feature>
<dbReference type="InterPro" id="IPR027272">
    <property type="entry name" value="Piezo"/>
</dbReference>
<feature type="transmembrane region" description="Helical" evidence="7">
    <location>
        <begin position="1994"/>
        <end position="2013"/>
    </location>
</feature>
<dbReference type="KEGG" id="vra:106776130"/>
<feature type="transmembrane region" description="Helical" evidence="7">
    <location>
        <begin position="2383"/>
        <end position="2400"/>
    </location>
</feature>
<name>A0A3Q0FE28_VIGRR</name>
<dbReference type="GeneID" id="106776130"/>
<evidence type="ECO:0000259" key="10">
    <source>
        <dbReference type="Pfam" id="PF24874"/>
    </source>
</evidence>
<feature type="transmembrane region" description="Helical" evidence="7">
    <location>
        <begin position="12"/>
        <end position="36"/>
    </location>
</feature>
<feature type="region of interest" description="Disordered" evidence="6">
    <location>
        <begin position="960"/>
        <end position="991"/>
    </location>
</feature>
<dbReference type="Pfam" id="PF12166">
    <property type="entry name" value="Piezo_cap"/>
    <property type="match status" value="1"/>
</dbReference>
<feature type="transmembrane region" description="Helical" evidence="7">
    <location>
        <begin position="109"/>
        <end position="130"/>
    </location>
</feature>
<feature type="region of interest" description="Disordered" evidence="6">
    <location>
        <begin position="1421"/>
        <end position="1457"/>
    </location>
</feature>
<reference evidence="13" key="2">
    <citation type="submission" date="2025-08" db="UniProtKB">
        <authorList>
            <consortium name="RefSeq"/>
        </authorList>
    </citation>
    <scope>IDENTIFICATION</scope>
    <source>
        <tissue evidence="13">Leaf</tissue>
    </source>
</reference>
<feature type="transmembrane region" description="Helical" evidence="7">
    <location>
        <begin position="487"/>
        <end position="513"/>
    </location>
</feature>
<keyword evidence="12" id="KW-1185">Reference proteome</keyword>
<feature type="transmembrane region" description="Helical" evidence="7">
    <location>
        <begin position="142"/>
        <end position="168"/>
    </location>
</feature>
<feature type="transmembrane region" description="Helical" evidence="7">
    <location>
        <begin position="57"/>
        <end position="77"/>
    </location>
</feature>
<dbReference type="InterPro" id="IPR057611">
    <property type="entry name" value="PIEZO_dom"/>
</dbReference>
<feature type="transmembrane region" description="Helical" evidence="7">
    <location>
        <begin position="750"/>
        <end position="769"/>
    </location>
</feature>
<feature type="transmembrane region" description="Helical" evidence="7">
    <location>
        <begin position="312"/>
        <end position="331"/>
    </location>
</feature>
<feature type="transmembrane region" description="Helical" evidence="7">
    <location>
        <begin position="680"/>
        <end position="698"/>
    </location>
</feature>
<comment type="similarity">
    <text evidence="2">Belongs to the PIEZO (TC 1.A.75) family.</text>
</comment>
<feature type="transmembrane region" description="Helical" evidence="7">
    <location>
        <begin position="2025"/>
        <end position="2049"/>
    </location>
</feature>
<feature type="transmembrane region" description="Helical" evidence="7">
    <location>
        <begin position="1152"/>
        <end position="1169"/>
    </location>
</feature>
<feature type="compositionally biased region" description="Polar residues" evidence="6">
    <location>
        <begin position="960"/>
        <end position="984"/>
    </location>
</feature>
<feature type="transmembrane region" description="Helical" evidence="7">
    <location>
        <begin position="1053"/>
        <end position="1081"/>
    </location>
</feature>
<keyword evidence="4 7" id="KW-1133">Transmembrane helix</keyword>
<feature type="transmembrane region" description="Helical" evidence="7">
    <location>
        <begin position="1615"/>
        <end position="1641"/>
    </location>
</feature>
<evidence type="ECO:0000256" key="5">
    <source>
        <dbReference type="ARBA" id="ARBA00023136"/>
    </source>
</evidence>
<evidence type="ECO:0000256" key="2">
    <source>
        <dbReference type="ARBA" id="ARBA00007821"/>
    </source>
</evidence>
<dbReference type="OrthoDB" id="303066at2759"/>
<feature type="compositionally biased region" description="Basic and acidic residues" evidence="6">
    <location>
        <begin position="1432"/>
        <end position="1443"/>
    </location>
</feature>
<feature type="transmembrane region" description="Helical" evidence="7">
    <location>
        <begin position="204"/>
        <end position="222"/>
    </location>
</feature>
<evidence type="ECO:0000256" key="7">
    <source>
        <dbReference type="SAM" id="Phobius"/>
    </source>
</evidence>
<evidence type="ECO:0000259" key="8">
    <source>
        <dbReference type="Pfam" id="PF12166"/>
    </source>
</evidence>
<feature type="transmembrane region" description="Helical" evidence="7">
    <location>
        <begin position="1324"/>
        <end position="1345"/>
    </location>
</feature>
<evidence type="ECO:0000259" key="9">
    <source>
        <dbReference type="Pfam" id="PF23188"/>
    </source>
</evidence>
<proteinExistence type="inferred from homology"/>
<dbReference type="GO" id="GO:0016020">
    <property type="term" value="C:membrane"/>
    <property type="evidence" value="ECO:0007669"/>
    <property type="project" value="UniProtKB-SubCell"/>
</dbReference>
<feature type="transmembrane region" description="Helical" evidence="7">
    <location>
        <begin position="806"/>
        <end position="830"/>
    </location>
</feature>
<sequence length="2465" mass="284140">MARFIPGFALPMLLLLASLLNWSLISLLDLMAFLFIQYTASRKGFRVHQQYLISWSVLMLSSLTLLSHAVFHIVLAIEGDHWSTADAQWAELIGFIRVHSWRTLLGEHFLVTQVLATFLSIVEIYGNWFHQNLWWRDFCSGHLCYFVLLIGSHLKGTCCLLLPAVQLIAGISHVSWISFPFFICSSIGLVDWSWTSNYLGIFRWWKYLLFYGGFNIIFLYIYQLPIEFPATFRWIFFHFGLFKISTSSEWSEVCSGLSLLLFYIMLSWIRSELAEMEIITSTRESDLTEQLLPKKHSNFLQESRSCMRHTNLLLRGVVSRSFSINFLTYGFPISLLALSLWSFHFASLGSFGLLAYVGYILYAFPSMFRLHYLNGMLLVFILFWAASTYIFNVVLTFSSNKSWKDMEIWETIGLWHYPIPGYYLLAQFCLGFLFAMCSLVNSSVLSCIAGQVQLTADEAVVEVEEETTLSVVATIAWGLRKCSHAAVLILIFLISIRSGIVHAVYMIFFLIYLLSRAIDCKLHRAIILLCEAQFAVQFILQLDLISKTLDHKGSYAFEILSQLGLLNYIHSVDFFQISILACFCAIHNHGLQTLISLSAIVQQTSCPPFGFSILRAFLIRPVCLSGYSPRSSENQGNHERKTKSYLEVIRLSFLSIYRLCGKYIAFVTILFTIYLCTPNYASFGYLFFLLLWISGRQLTGKSRKHLWYPMKVYAIVVFISIYGIGVFSSSERWFPRIVDLQTAFGYNPEASMLQNIWRSLAVLIVMQLYSYERRKSKRSASSDFNGPEVGPFAFARRLLFQHAEKILFLALFYASLSPISAFGFLYLLGLINCSRLPKLSHIPAKIFLVYSGLLITVEYIFQMWGNQSEMLPGQEHFQLSLFMGLQLYKPGFKGMEAGLRGKVVVIVACILQYNVLRWLEKNHVHGNGGKWNEPCPLFNSIEVSNEITACIQSKQLENSTSPTFKRSGRSRSWPTSNSALSQGADSGPERDSAKKIRYFHFWENSKDSLKWNRKRILFLRKERMEMQKTVLKVSLKFWIENIFNLFGLEINMIALLLASFAVLNAISLLYIASLAACVLLHRLLIKKLWSVFVFLFASIVIIEYLAIWMHNTYTNQEEEQVPCNDCWRRVSDIHFSYCKKCWLGIIVDDPYMLIWYYGVFMFSCFKFRADRSSCLTGLEMYQKILSQWKSASVLSDLSFETKGYWTFVDHLRLYGYCHLLDFVLSLILITGTLEYDILHLGYLGFALVFFRMRLKILKQGNKIFRFLRMYNFVLIVMSLAYQSPFVGNFSNFKFGSIESINGLVGFHKYDYGFRLTSRSSIVEIIIFLLVALQSYMFSFPEFAYVSKHLEKEQIGAILRQQEKKAAWKTAHLRHIRKAEELKHLRSLQVEKMKSEMLNLKNQLHNINTEANCSNASLKIDGLTNRGNSSPDLHPENGFRKQDLDMTTETTSPFDGKQSLLSEKSKCPLIAQYRKHPMVSPHGIVEGKERTKNNNVLNLEIRNRGELPGRRNSLVSAIYFIGSGLSQLQSLGNMAVTNLMNYLKIERGELEPTEDSSEDEEYYEIEIENQNVGAEPLESAISTHSFHEHTVPDTACLQIGIILRFMWSRMRSNNDVVCYCCFILIYLWYFSLLSVVYLAALFLYALCQNTGPSYIFWVIMLIYTEVCILLQYLYQIIIQHTEFEFHASLLQKLGFPTKQITSSFVTSNLPFFLVYIFTLVQISVTVKDGGWTINADLTFYKRRNQRCIENLKRSTYRGRLPRLFLPVKSILKLIIRSLCRYWKSLTWDAETPPYFVQLSMEVISWPKEGIQPKKIESRINKLLKILHRRRCKVDNRFKLHSASRVRVQSIEKGEENENLCLVVFEVLYASPPIEFASEEWYSSLTPAEDVSNEIQKAQQVGIFKEIAFPYRILSVIGGGKKEIDLYAYIFGADLAVFFLISILYETVMKANSEFFEVYQLEDQFPEDFVLVLMVVFFLIVLDRIIYLCSFATGKVIFYLFNLILFTYSVTKYAWDMDPLHRYAGILALRAIYLTKAISLVLQAIQIHFGIPHKSTLYRQFLTSSVSRINVLGFRLYRAIPFLYELRCVLDWSCTTTSLTMHDWLKLEDIHSSLFLVKCDVDLNRAKHQQGQKQTKTTKFTNGICLFFVLLCVIWAPMLMYSSGNPTNIANPIKDASARVAIKTSSGRLTLFETTLCEKISWENLEARTSLDPQGYLNAYNEKDIQLICCQSDASTLWHVPPIVQTRFIKSLTRHMDIYFSWEFFRDRPKGKEAVKYELTIMEPNISTSSEVTKVFNGTSNSFAVFNIYPRYFRVTGSGDVRSLEQSVELVSGDLVLNRGDPEWWSFYDLGYLGSLGCGKSPGPMAIIVSEETPQGIIGDTLSKFSIWGLYITFVLAVGRFIRLQCSDLRMRIPFENLPSCDRLMAICEDIYAARAAGELEVEEILYWTLVKIYRSPHMLLEYTQDE</sequence>
<dbReference type="InterPro" id="IPR056768">
    <property type="entry name" value="THU_Piezo"/>
</dbReference>
<feature type="transmembrane region" description="Helical" evidence="7">
    <location>
        <begin position="1653"/>
        <end position="1673"/>
    </location>
</feature>
<reference evidence="12" key="1">
    <citation type="journal article" date="2014" name="Nat. Commun.">
        <title>Genome sequence of mungbean and insights into evolution within Vigna species.</title>
        <authorList>
            <person name="Kang Y.J."/>
            <person name="Kim S.K."/>
            <person name="Kim M.Y."/>
            <person name="Lestari P."/>
            <person name="Kim K.H."/>
            <person name="Ha B.K."/>
            <person name="Jun T.H."/>
            <person name="Hwang W.J."/>
            <person name="Lee T."/>
            <person name="Lee J."/>
            <person name="Shim S."/>
            <person name="Yoon M.Y."/>
            <person name="Jang Y.E."/>
            <person name="Han K.S."/>
            <person name="Taeprayoon P."/>
            <person name="Yoon N."/>
            <person name="Somta P."/>
            <person name="Tanya P."/>
            <person name="Kim K.S."/>
            <person name="Gwag J.G."/>
            <person name="Moon J.K."/>
            <person name="Lee Y.H."/>
            <person name="Park B.S."/>
            <person name="Bombarely A."/>
            <person name="Doyle J.J."/>
            <person name="Jackson S.A."/>
            <person name="Schafleitner R."/>
            <person name="Srinives P."/>
            <person name="Varshney R.K."/>
            <person name="Lee S.H."/>
        </authorList>
    </citation>
    <scope>NUCLEOTIDE SEQUENCE [LARGE SCALE GENOMIC DNA]</scope>
    <source>
        <strain evidence="12">cv. VC1973A</strain>
    </source>
</reference>
<dbReference type="Proteomes" id="UP000087766">
    <property type="component" value="Chromosome 10"/>
</dbReference>
<feature type="transmembrane region" description="Helical" evidence="7">
    <location>
        <begin position="1967"/>
        <end position="1987"/>
    </location>
</feature>
<dbReference type="Pfam" id="PF25288">
    <property type="entry name" value="PIEZO"/>
    <property type="match status" value="1"/>
</dbReference>
<dbReference type="PANTHER" id="PTHR13167:SF47">
    <property type="entry name" value="DUF3595 FAMILY PROTEIN"/>
    <property type="match status" value="1"/>
</dbReference>
<feature type="domain" description="Piezo THU9 and anchor" evidence="10">
    <location>
        <begin position="1923"/>
        <end position="2160"/>
    </location>
</feature>
<feature type="transmembrane region" description="Helical" evidence="7">
    <location>
        <begin position="1088"/>
        <end position="1109"/>
    </location>
</feature>
<feature type="domain" description="Piezo non-specific cation channel cap" evidence="8">
    <location>
        <begin position="2188"/>
        <end position="2463"/>
    </location>
</feature>
<dbReference type="InterPro" id="IPR031334">
    <property type="entry name" value="Piezo_cap_dom"/>
</dbReference>
<organism evidence="12 13">
    <name type="scientific">Vigna radiata var. radiata</name>
    <name type="common">Mung bean</name>
    <name type="synonym">Phaseolus aureus</name>
    <dbReference type="NCBI Taxonomy" id="3916"/>
    <lineage>
        <taxon>Eukaryota</taxon>
        <taxon>Viridiplantae</taxon>
        <taxon>Streptophyta</taxon>
        <taxon>Embryophyta</taxon>
        <taxon>Tracheophyta</taxon>
        <taxon>Spermatophyta</taxon>
        <taxon>Magnoliopsida</taxon>
        <taxon>eudicotyledons</taxon>
        <taxon>Gunneridae</taxon>
        <taxon>Pentapetalae</taxon>
        <taxon>rosids</taxon>
        <taxon>fabids</taxon>
        <taxon>Fabales</taxon>
        <taxon>Fabaceae</taxon>
        <taxon>Papilionoideae</taxon>
        <taxon>50 kb inversion clade</taxon>
        <taxon>NPAAA clade</taxon>
        <taxon>indigoferoid/millettioid clade</taxon>
        <taxon>Phaseoleae</taxon>
        <taxon>Vigna</taxon>
    </lineage>
</organism>
<dbReference type="GO" id="GO:0005261">
    <property type="term" value="F:monoatomic cation channel activity"/>
    <property type="evidence" value="ECO:0007669"/>
    <property type="project" value="TreeGrafter"/>
</dbReference>
<comment type="subcellular location">
    <subcellularLocation>
        <location evidence="1">Membrane</location>
        <topology evidence="1">Multi-pass membrane protein</topology>
    </subcellularLocation>
</comment>
<dbReference type="GO" id="GO:0008381">
    <property type="term" value="F:mechanosensitive monoatomic ion channel activity"/>
    <property type="evidence" value="ECO:0007669"/>
    <property type="project" value="InterPro"/>
</dbReference>
<evidence type="ECO:0000313" key="12">
    <source>
        <dbReference type="Proteomes" id="UP000087766"/>
    </source>
</evidence>
<dbReference type="GO" id="GO:0071260">
    <property type="term" value="P:cellular response to mechanical stimulus"/>
    <property type="evidence" value="ECO:0007669"/>
    <property type="project" value="TreeGrafter"/>
</dbReference>
<feature type="transmembrane region" description="Helical" evidence="7">
    <location>
        <begin position="376"/>
        <end position="399"/>
    </location>
</feature>
<dbReference type="RefSeq" id="XP_022642325.1">
    <property type="nucleotide sequence ID" value="XM_022786604.1"/>
</dbReference>
<dbReference type="InterPro" id="IPR056770">
    <property type="entry name" value="Piezo_THU9_anchor"/>
</dbReference>
<evidence type="ECO:0000259" key="11">
    <source>
        <dbReference type="Pfam" id="PF25288"/>
    </source>
</evidence>
<feature type="transmembrane region" description="Helical" evidence="7">
    <location>
        <begin position="1237"/>
        <end position="1254"/>
    </location>
</feature>
<dbReference type="PANTHER" id="PTHR13167">
    <property type="entry name" value="PIEZO-TYPE MECHANOSENSITIVE ION CHANNEL COMPONENT"/>
    <property type="match status" value="1"/>
</dbReference>
<protein>
    <submittedName>
        <fullName evidence="13">Piezo-type mechanosensitive ion channel homolog</fullName>
    </submittedName>
</protein>
<feature type="domain" description="Piezo-type mechanosensitive ion channel homolog" evidence="11">
    <location>
        <begin position="471"/>
        <end position="600"/>
    </location>
</feature>
<feature type="transmembrane region" description="Helical" evidence="7">
    <location>
        <begin position="710"/>
        <end position="730"/>
    </location>
</feature>